<dbReference type="OrthoDB" id="10264738at2759"/>
<feature type="domain" description="PPM-type phosphatase" evidence="2">
    <location>
        <begin position="87"/>
        <end position="392"/>
    </location>
</feature>
<dbReference type="EMBL" id="CAICTM010000368">
    <property type="protein sequence ID" value="CAB9508983.1"/>
    <property type="molecule type" value="Genomic_DNA"/>
</dbReference>
<accession>A0A9N8DTZ2</accession>
<feature type="region of interest" description="Disordered" evidence="1">
    <location>
        <begin position="1"/>
        <end position="75"/>
    </location>
</feature>
<feature type="compositionally biased region" description="Polar residues" evidence="1">
    <location>
        <begin position="23"/>
        <end position="37"/>
    </location>
</feature>
<dbReference type="Pfam" id="PF00481">
    <property type="entry name" value="PP2C"/>
    <property type="match status" value="1"/>
</dbReference>
<reference evidence="3" key="1">
    <citation type="submission" date="2020-06" db="EMBL/GenBank/DDBJ databases">
        <authorList>
            <consortium name="Plant Systems Biology data submission"/>
        </authorList>
    </citation>
    <scope>NUCLEOTIDE SEQUENCE</scope>
    <source>
        <strain evidence="3">D6</strain>
    </source>
</reference>
<dbReference type="AlphaFoldDB" id="A0A9N8DTZ2"/>
<evidence type="ECO:0000259" key="2">
    <source>
        <dbReference type="PROSITE" id="PS51746"/>
    </source>
</evidence>
<protein>
    <submittedName>
        <fullName evidence="3">2C and cyclic nucleotide-binding/kinase domain-containing protein</fullName>
    </submittedName>
</protein>
<feature type="region of interest" description="Disordered" evidence="1">
    <location>
        <begin position="402"/>
        <end position="434"/>
    </location>
</feature>
<dbReference type="PROSITE" id="PS51746">
    <property type="entry name" value="PPM_2"/>
    <property type="match status" value="1"/>
</dbReference>
<comment type="caution">
    <text evidence="3">The sequence shown here is derived from an EMBL/GenBank/DDBJ whole genome shotgun (WGS) entry which is preliminary data.</text>
</comment>
<dbReference type="InterPro" id="IPR036457">
    <property type="entry name" value="PPM-type-like_dom_sf"/>
</dbReference>
<sequence>MGCASSSEAKAVANDDQKENKKPTISSNQNNSNEKPATTTTDSSTTKPPNNGDGNGTTSQDTTAPKGCNTNSESSQEIVCGSLGPVRYACWSKRGKDPDDASKPNQDSFAVTEKFANDATDFFWGVYDGHGKTGADCSAFVRDNLPPLLVSALGEHFDLMLSTEQIHASLQKAHVQCNQQLHDNPSIDDSYSGTTSISVFLQGSLQRITIANVGDSRAILGTTLPDGKLMALPLSKDQTPRRPEEAQRVKQHGARILSFGEINGDGDNNCDDEDEDPPRVWAQNGKYPGTAFTRSLGDAIAERLGVDANPECMSLKLSDNEKFICLATDGIFDVMSNQEVVDYCMKHRTDPLEACKAIVNKSHEEWLHNEECEHDEDPRASYDDMTLICIFLNNVWQVGDKDKAADAPQTEEVAPHERRRRVRQKTLRNLEEME</sequence>
<keyword evidence="4" id="KW-1185">Reference proteome</keyword>
<organism evidence="3 4">
    <name type="scientific">Seminavis robusta</name>
    <dbReference type="NCBI Taxonomy" id="568900"/>
    <lineage>
        <taxon>Eukaryota</taxon>
        <taxon>Sar</taxon>
        <taxon>Stramenopiles</taxon>
        <taxon>Ochrophyta</taxon>
        <taxon>Bacillariophyta</taxon>
        <taxon>Bacillariophyceae</taxon>
        <taxon>Bacillariophycidae</taxon>
        <taxon>Naviculales</taxon>
        <taxon>Naviculaceae</taxon>
        <taxon>Seminavis</taxon>
    </lineage>
</organism>
<dbReference type="SUPFAM" id="SSF81606">
    <property type="entry name" value="PP2C-like"/>
    <property type="match status" value="1"/>
</dbReference>
<dbReference type="GO" id="GO:0004722">
    <property type="term" value="F:protein serine/threonine phosphatase activity"/>
    <property type="evidence" value="ECO:0007669"/>
    <property type="project" value="InterPro"/>
</dbReference>
<evidence type="ECO:0000313" key="3">
    <source>
        <dbReference type="EMBL" id="CAB9508983.1"/>
    </source>
</evidence>
<dbReference type="CDD" id="cd00143">
    <property type="entry name" value="PP2Cc"/>
    <property type="match status" value="1"/>
</dbReference>
<dbReference type="InterPro" id="IPR015655">
    <property type="entry name" value="PP2C"/>
</dbReference>
<feature type="compositionally biased region" description="Basic and acidic residues" evidence="1">
    <location>
        <begin position="13"/>
        <end position="22"/>
    </location>
</feature>
<feature type="compositionally biased region" description="Polar residues" evidence="1">
    <location>
        <begin position="56"/>
        <end position="75"/>
    </location>
</feature>
<dbReference type="SMART" id="SM00332">
    <property type="entry name" value="PP2Cc"/>
    <property type="match status" value="1"/>
</dbReference>
<evidence type="ECO:0000256" key="1">
    <source>
        <dbReference type="SAM" id="MobiDB-lite"/>
    </source>
</evidence>
<proteinExistence type="predicted"/>
<gene>
    <name evidence="3" type="ORF">SEMRO_369_G128280.1</name>
</gene>
<dbReference type="Gene3D" id="3.60.40.10">
    <property type="entry name" value="PPM-type phosphatase domain"/>
    <property type="match status" value="1"/>
</dbReference>
<dbReference type="InterPro" id="IPR001932">
    <property type="entry name" value="PPM-type_phosphatase-like_dom"/>
</dbReference>
<name>A0A9N8DTZ2_9STRA</name>
<dbReference type="PANTHER" id="PTHR47992">
    <property type="entry name" value="PROTEIN PHOSPHATASE"/>
    <property type="match status" value="1"/>
</dbReference>
<feature type="compositionally biased region" description="Basic residues" evidence="1">
    <location>
        <begin position="417"/>
        <end position="426"/>
    </location>
</feature>
<evidence type="ECO:0000313" key="4">
    <source>
        <dbReference type="Proteomes" id="UP001153069"/>
    </source>
</evidence>
<dbReference type="Proteomes" id="UP001153069">
    <property type="component" value="Unassembled WGS sequence"/>
</dbReference>